<keyword evidence="2" id="KW-1185">Reference proteome</keyword>
<protein>
    <submittedName>
        <fullName evidence="1">Putative disease resistance RPP13-like protein 1</fullName>
    </submittedName>
</protein>
<dbReference type="InterPro" id="IPR032675">
    <property type="entry name" value="LRR_dom_sf"/>
</dbReference>
<name>A0A314ZQC9_PRUYE</name>
<gene>
    <name evidence="1" type="ORF">Pyn_22565</name>
</gene>
<evidence type="ECO:0000313" key="2">
    <source>
        <dbReference type="Proteomes" id="UP000250321"/>
    </source>
</evidence>
<dbReference type="AlphaFoldDB" id="A0A314ZQC9"/>
<dbReference type="EMBL" id="PJQY01000060">
    <property type="protein sequence ID" value="PQQ19634.1"/>
    <property type="molecule type" value="Genomic_DNA"/>
</dbReference>
<reference evidence="1 2" key="1">
    <citation type="submission" date="2018-02" db="EMBL/GenBank/DDBJ databases">
        <title>Draft genome of wild Prunus yedoensis var. nudiflora.</title>
        <authorList>
            <person name="Baek S."/>
            <person name="Kim J.-H."/>
            <person name="Choi K."/>
            <person name="Kim G.-B."/>
            <person name="Cho A."/>
            <person name="Jang H."/>
            <person name="Shin C.-H."/>
            <person name="Yu H.-J."/>
            <person name="Mun J.-H."/>
        </authorList>
    </citation>
    <scope>NUCLEOTIDE SEQUENCE [LARGE SCALE GENOMIC DNA]</scope>
    <source>
        <strain evidence="2">cv. Jeju island</strain>
        <tissue evidence="1">Leaf</tissue>
    </source>
</reference>
<dbReference type="Proteomes" id="UP000250321">
    <property type="component" value="Unassembled WGS sequence"/>
</dbReference>
<accession>A0A314ZQC9</accession>
<organism evidence="1 2">
    <name type="scientific">Prunus yedoensis var. nudiflora</name>
    <dbReference type="NCBI Taxonomy" id="2094558"/>
    <lineage>
        <taxon>Eukaryota</taxon>
        <taxon>Viridiplantae</taxon>
        <taxon>Streptophyta</taxon>
        <taxon>Embryophyta</taxon>
        <taxon>Tracheophyta</taxon>
        <taxon>Spermatophyta</taxon>
        <taxon>Magnoliopsida</taxon>
        <taxon>eudicotyledons</taxon>
        <taxon>Gunneridae</taxon>
        <taxon>Pentapetalae</taxon>
        <taxon>rosids</taxon>
        <taxon>fabids</taxon>
        <taxon>Rosales</taxon>
        <taxon>Rosaceae</taxon>
        <taxon>Amygdaloideae</taxon>
        <taxon>Amygdaleae</taxon>
        <taxon>Prunus</taxon>
    </lineage>
</organism>
<dbReference type="SUPFAM" id="SSF52058">
    <property type="entry name" value="L domain-like"/>
    <property type="match status" value="1"/>
</dbReference>
<evidence type="ECO:0000313" key="1">
    <source>
        <dbReference type="EMBL" id="PQQ19634.1"/>
    </source>
</evidence>
<sequence length="106" mass="11764">MWELLHRLTSLTGLCVRGEDPYVVSFPPEGDTDMEMLLPESLTDLSIWGFPNLKKLSSKGFQSLTSLEYLCLSCCPKLASIPEEGLPISLRLLYIIGCPKYPTSPA</sequence>
<comment type="caution">
    <text evidence="1">The sequence shown here is derived from an EMBL/GenBank/DDBJ whole genome shotgun (WGS) entry which is preliminary data.</text>
</comment>
<dbReference type="OrthoDB" id="1162129at2759"/>
<dbReference type="Gene3D" id="3.80.10.10">
    <property type="entry name" value="Ribonuclease Inhibitor"/>
    <property type="match status" value="1"/>
</dbReference>
<proteinExistence type="predicted"/>
<dbReference type="STRING" id="2094558.A0A314ZQC9"/>